<dbReference type="InterPro" id="IPR015919">
    <property type="entry name" value="Cadherin-like_sf"/>
</dbReference>
<dbReference type="PANTHER" id="PTHR24026">
    <property type="entry name" value="FAT ATYPICAL CADHERIN-RELATED"/>
    <property type="match status" value="1"/>
</dbReference>
<evidence type="ECO:0000256" key="2">
    <source>
        <dbReference type="ARBA" id="ARBA00022989"/>
    </source>
</evidence>
<sequence length="1189" mass="122970">MRIRNALFYTTAVIASSVYGAEAHAGVSSTFTKGAVARYSGSAVGVNANGTDSAQLFSELNITSVTISQTGAFTTWSQGNDTAVSVTVKRSGGLPDLTFSATMNWVSTGCNGNGCDYIGLVFSDTVDDGFAASLPAGSYKTYILQFDQSTVNLATLAPNNIDGAANFGAGAFAALDAFGGDGVAPTVTASQSFNYAENQVAGAVVGTVAATDNTAVTAFRFSATGTSTSADGYYTIDNTGKISITAAGVAAGVANNDFEINPNQFTYGIQAGDAAGNWSTATNITLNVTDVDDTPPVLTGPSNGAGAAASSITVNENQTGVTQMTASENVTWAIVGGNDQGKFQIAPDGTITFVAAPDFEAPTDSDTNNSYVLTVEATDAQGNKVTQQVTVNVANVDDTAPVLTGPSGGAGAATSTITVNENQTGVTQMVASESVTWAIVGGNDQGKFQIAPDGTITFVAAPDFEAPTDSDTNNSYVLTVEATDAQGNKVTQQVTVNVANLDDTAPLITGPTNGAGAAASAITVDENQTAVTKLVADENVTWAIVSGNDQGKFQIAPDGTITFVAAPDFEAPTDSDTNNTYVLVVEATDAAGNKIQQTVTVTVANVDDAAPIITGPSGGAGAAASTITVNENQTGVTRVTANEAVTWSITGGNDQGKFQIAADGTITFVAAPDFEAPTDSDTNNSYILTITATDAAGNRSVQTITVNVANIDDTAPLITGPSGGAGAAASALTINEGLTAVTTFTANETVTWSIDGGSDAAKFQINAQTGAITFLSAPDFEAPTDSDRNNTYVVRVKAVDAAGNISYQTLTVTIVNVDEIARKLSEIGGKLRSGLRQYAAKGLSDMLSFNEGLMQNGDDDVCAAPGNQKALSGALNASEAGGTAKLDYSKQLTDCSRNYRIFFDVGLTYSKFGDGWNARQYASTRFEAKLDEDFVLGVGLLASKSNDQIAGFDDSSISDGSVQMNLYGRYKFTPELRTGAFFGLGRAWYDFGLTEADGFVLDGKMTGKRSIYGWMLSGDINVGDMVVTTDAVVSHATEKLGNAKLAAQYRGESRSGIDFEVGTVNVTRISIPASAPIKLSGDENGIGGWSKLVISPGLLCEDNGVTSNSLTCGYQIGAKFVSQQSVRDRFYGDFQWESVSGMRRSMFAVGYAYRFGKDNKMELGLELQNGNSGLAARDSKALLSVRLAR</sequence>
<feature type="domain" description="Cadherin" evidence="3">
    <location>
        <begin position="577"/>
        <end position="718"/>
    </location>
</feature>
<dbReference type="InterPro" id="IPR002126">
    <property type="entry name" value="Cadherin-like_dom"/>
</dbReference>
<dbReference type="PANTHER" id="PTHR24026:SF126">
    <property type="entry name" value="PROTOCADHERIN FAT 4"/>
    <property type="match status" value="1"/>
</dbReference>
<gene>
    <name evidence="4" type="ORF">ACFSAG_10115</name>
</gene>
<keyword evidence="2" id="KW-0472">Membrane</keyword>
<dbReference type="RefSeq" id="WP_381514290.1">
    <property type="nucleotide sequence ID" value="NZ_JBHUEL010000009.1"/>
</dbReference>
<evidence type="ECO:0000313" key="5">
    <source>
        <dbReference type="Proteomes" id="UP001597215"/>
    </source>
</evidence>
<dbReference type="Proteomes" id="UP001597215">
    <property type="component" value="Unassembled WGS sequence"/>
</dbReference>
<dbReference type="PRINTS" id="PR00205">
    <property type="entry name" value="CADHERIN"/>
</dbReference>
<dbReference type="EMBL" id="JBHUEL010000009">
    <property type="protein sequence ID" value="MFD1767196.1"/>
    <property type="molecule type" value="Genomic_DNA"/>
</dbReference>
<protein>
    <recommendedName>
        <fullName evidence="3">Cadherin domain-containing protein</fullName>
    </recommendedName>
</protein>
<dbReference type="CDD" id="cd11304">
    <property type="entry name" value="Cadherin_repeat"/>
    <property type="match status" value="6"/>
</dbReference>
<feature type="domain" description="Cadherin" evidence="3">
    <location>
        <begin position="747"/>
        <end position="824"/>
    </location>
</feature>
<evidence type="ECO:0000313" key="4">
    <source>
        <dbReference type="EMBL" id="MFD1767196.1"/>
    </source>
</evidence>
<proteinExistence type="predicted"/>
<dbReference type="SMART" id="SM00112">
    <property type="entry name" value="CA"/>
    <property type="match status" value="6"/>
</dbReference>
<feature type="domain" description="Cadherin" evidence="3">
    <location>
        <begin position="187"/>
        <end position="298"/>
    </location>
</feature>
<keyword evidence="2" id="KW-1133">Transmembrane helix</keyword>
<comment type="caution">
    <text evidence="4">The sequence shown here is derived from an EMBL/GenBank/DDBJ whole genome shotgun (WGS) entry which is preliminary data.</text>
</comment>
<accession>A0ABW4MEW9</accession>
<organism evidence="4 5">
    <name type="scientific">Sphingorhabdus buctiana</name>
    <dbReference type="NCBI Taxonomy" id="1508805"/>
    <lineage>
        <taxon>Bacteria</taxon>
        <taxon>Pseudomonadati</taxon>
        <taxon>Pseudomonadota</taxon>
        <taxon>Alphaproteobacteria</taxon>
        <taxon>Sphingomonadales</taxon>
        <taxon>Sphingomonadaceae</taxon>
        <taxon>Sphingorhabdus</taxon>
    </lineage>
</organism>
<keyword evidence="1" id="KW-0812">Transmembrane</keyword>
<dbReference type="SUPFAM" id="SSF49313">
    <property type="entry name" value="Cadherin-like"/>
    <property type="match status" value="5"/>
</dbReference>
<feature type="domain" description="Cadherin" evidence="3">
    <location>
        <begin position="306"/>
        <end position="403"/>
    </location>
</feature>
<evidence type="ECO:0000259" key="3">
    <source>
        <dbReference type="PROSITE" id="PS50268"/>
    </source>
</evidence>
<reference evidence="5" key="1">
    <citation type="journal article" date="2019" name="Int. J. Syst. Evol. Microbiol.">
        <title>The Global Catalogue of Microorganisms (GCM) 10K type strain sequencing project: providing services to taxonomists for standard genome sequencing and annotation.</title>
        <authorList>
            <consortium name="The Broad Institute Genomics Platform"/>
            <consortium name="The Broad Institute Genome Sequencing Center for Infectious Disease"/>
            <person name="Wu L."/>
            <person name="Ma J."/>
        </authorList>
    </citation>
    <scope>NUCLEOTIDE SEQUENCE [LARGE SCALE GENOMIC DNA]</scope>
    <source>
        <strain evidence="5">CGMCC 1.12449</strain>
    </source>
</reference>
<feature type="domain" description="Cadherin" evidence="3">
    <location>
        <begin position="411"/>
        <end position="508"/>
    </location>
</feature>
<dbReference type="PROSITE" id="PS50268">
    <property type="entry name" value="CADHERIN_2"/>
    <property type="match status" value="5"/>
</dbReference>
<name>A0ABW4MEW9_9SPHN</name>
<keyword evidence="5" id="KW-1185">Reference proteome</keyword>
<dbReference type="Gene3D" id="2.60.40.60">
    <property type="entry name" value="Cadherins"/>
    <property type="match status" value="6"/>
</dbReference>
<evidence type="ECO:0000256" key="1">
    <source>
        <dbReference type="ARBA" id="ARBA00022692"/>
    </source>
</evidence>